<organism evidence="8 9">
    <name type="scientific">Aureimonas endophytica</name>
    <dbReference type="NCBI Taxonomy" id="2027858"/>
    <lineage>
        <taxon>Bacteria</taxon>
        <taxon>Pseudomonadati</taxon>
        <taxon>Pseudomonadota</taxon>
        <taxon>Alphaproteobacteria</taxon>
        <taxon>Hyphomicrobiales</taxon>
        <taxon>Aurantimonadaceae</taxon>
        <taxon>Aureimonas</taxon>
    </lineage>
</organism>
<dbReference type="InterPro" id="IPR012094">
    <property type="entry name" value="tRNA_Ile_lys_synt"/>
</dbReference>
<dbReference type="Gene3D" id="3.40.50.620">
    <property type="entry name" value="HUPs"/>
    <property type="match status" value="1"/>
</dbReference>
<evidence type="ECO:0000259" key="7">
    <source>
        <dbReference type="Pfam" id="PF01171"/>
    </source>
</evidence>
<comment type="caution">
    <text evidence="8">The sequence shown here is derived from an EMBL/GenBank/DDBJ whole genome shotgun (WGS) entry which is preliminary data.</text>
</comment>
<evidence type="ECO:0000256" key="1">
    <source>
        <dbReference type="ARBA" id="ARBA00022598"/>
    </source>
</evidence>
<dbReference type="NCBIfam" id="TIGR02432">
    <property type="entry name" value="lysidine_TilS_N"/>
    <property type="match status" value="1"/>
</dbReference>
<keyword evidence="9" id="KW-1185">Reference proteome</keyword>
<accession>A0A917E2G9</accession>
<gene>
    <name evidence="6" type="primary">tilS</name>
    <name evidence="8" type="ORF">GCM10011390_11350</name>
</gene>
<dbReference type="HAMAP" id="MF_01161">
    <property type="entry name" value="tRNA_Ile_lys_synt"/>
    <property type="match status" value="1"/>
</dbReference>
<evidence type="ECO:0000256" key="6">
    <source>
        <dbReference type="HAMAP-Rule" id="MF_01161"/>
    </source>
</evidence>
<comment type="subcellular location">
    <subcellularLocation>
        <location evidence="6">Cytoplasm</location>
    </subcellularLocation>
</comment>
<keyword evidence="6" id="KW-0963">Cytoplasm</keyword>
<dbReference type="SUPFAM" id="SSF52402">
    <property type="entry name" value="Adenine nucleotide alpha hydrolases-like"/>
    <property type="match status" value="1"/>
</dbReference>
<evidence type="ECO:0000256" key="2">
    <source>
        <dbReference type="ARBA" id="ARBA00022694"/>
    </source>
</evidence>
<reference evidence="8" key="2">
    <citation type="submission" date="2020-09" db="EMBL/GenBank/DDBJ databases">
        <authorList>
            <person name="Sun Q."/>
            <person name="Zhou Y."/>
        </authorList>
    </citation>
    <scope>NUCLEOTIDE SEQUENCE</scope>
    <source>
        <strain evidence="8">CGMCC 1.15367</strain>
    </source>
</reference>
<comment type="similarity">
    <text evidence="6">Belongs to the tRNA(Ile)-lysidine synthase family.</text>
</comment>
<dbReference type="InterPro" id="IPR012795">
    <property type="entry name" value="tRNA_Ile_lys_synt_N"/>
</dbReference>
<keyword evidence="1 6" id="KW-0436">Ligase</keyword>
<comment type="catalytic activity">
    <reaction evidence="5 6">
        <text>cytidine(34) in tRNA(Ile2) + L-lysine + ATP = lysidine(34) in tRNA(Ile2) + AMP + diphosphate + H(+)</text>
        <dbReference type="Rhea" id="RHEA:43744"/>
        <dbReference type="Rhea" id="RHEA-COMP:10625"/>
        <dbReference type="Rhea" id="RHEA-COMP:10670"/>
        <dbReference type="ChEBI" id="CHEBI:15378"/>
        <dbReference type="ChEBI" id="CHEBI:30616"/>
        <dbReference type="ChEBI" id="CHEBI:32551"/>
        <dbReference type="ChEBI" id="CHEBI:33019"/>
        <dbReference type="ChEBI" id="CHEBI:82748"/>
        <dbReference type="ChEBI" id="CHEBI:83665"/>
        <dbReference type="ChEBI" id="CHEBI:456215"/>
        <dbReference type="EC" id="6.3.4.19"/>
    </reaction>
</comment>
<dbReference type="RefSeq" id="WP_188907200.1">
    <property type="nucleotide sequence ID" value="NZ_BMIQ01000001.1"/>
</dbReference>
<dbReference type="Pfam" id="PF01171">
    <property type="entry name" value="ATP_bind_3"/>
    <property type="match status" value="1"/>
</dbReference>
<dbReference type="CDD" id="cd01992">
    <property type="entry name" value="TilS_N"/>
    <property type="match status" value="1"/>
</dbReference>
<keyword evidence="2 6" id="KW-0819">tRNA processing</keyword>
<evidence type="ECO:0000256" key="3">
    <source>
        <dbReference type="ARBA" id="ARBA00022741"/>
    </source>
</evidence>
<protein>
    <recommendedName>
        <fullName evidence="6">tRNA(Ile)-lysidine synthase</fullName>
        <ecNumber evidence="6">6.3.4.19</ecNumber>
    </recommendedName>
    <alternativeName>
        <fullName evidence="6">tRNA(Ile)-2-lysyl-cytidine synthase</fullName>
    </alternativeName>
    <alternativeName>
        <fullName evidence="6">tRNA(Ile)-lysidine synthetase</fullName>
    </alternativeName>
</protein>
<keyword evidence="4 6" id="KW-0067">ATP-binding</keyword>
<dbReference type="GO" id="GO:0005737">
    <property type="term" value="C:cytoplasm"/>
    <property type="evidence" value="ECO:0007669"/>
    <property type="project" value="UniProtKB-SubCell"/>
</dbReference>
<comment type="domain">
    <text evidence="6">The N-terminal region contains the highly conserved SGGXDS motif, predicted to be a P-loop motif involved in ATP binding.</text>
</comment>
<dbReference type="Proteomes" id="UP000644699">
    <property type="component" value="Unassembled WGS sequence"/>
</dbReference>
<proteinExistence type="inferred from homology"/>
<dbReference type="PANTHER" id="PTHR43033">
    <property type="entry name" value="TRNA(ILE)-LYSIDINE SYNTHASE-RELATED"/>
    <property type="match status" value="1"/>
</dbReference>
<dbReference type="GO" id="GO:0005524">
    <property type="term" value="F:ATP binding"/>
    <property type="evidence" value="ECO:0007669"/>
    <property type="project" value="UniProtKB-UniRule"/>
</dbReference>
<feature type="binding site" evidence="6">
    <location>
        <begin position="19"/>
        <end position="24"/>
    </location>
    <ligand>
        <name>ATP</name>
        <dbReference type="ChEBI" id="CHEBI:30616"/>
    </ligand>
</feature>
<evidence type="ECO:0000256" key="4">
    <source>
        <dbReference type="ARBA" id="ARBA00022840"/>
    </source>
</evidence>
<dbReference type="GO" id="GO:0006400">
    <property type="term" value="P:tRNA modification"/>
    <property type="evidence" value="ECO:0007669"/>
    <property type="project" value="UniProtKB-UniRule"/>
</dbReference>
<evidence type="ECO:0000313" key="8">
    <source>
        <dbReference type="EMBL" id="GGD94329.1"/>
    </source>
</evidence>
<feature type="domain" description="tRNA(Ile)-lysidine/2-thiocytidine synthase N-terminal" evidence="7">
    <location>
        <begin position="14"/>
        <end position="196"/>
    </location>
</feature>
<dbReference type="GO" id="GO:0032267">
    <property type="term" value="F:tRNA(Ile)-lysidine synthase activity"/>
    <property type="evidence" value="ECO:0007669"/>
    <property type="project" value="UniProtKB-EC"/>
</dbReference>
<sequence>MLERLPTSAGSQALLLAVSGGPDSLALLLLLAECRAALLAAGYALHVATVDHGLRAASREEAAFVARLCAALGLPHRTLLWTGPKLAGNLAGTARRARYELLADAARALGAPAILTAHHQDDQIETHFLAAARGAGDRGLAGMRAARDLAPGLSLLRPFLAVPGAALKAAVAIRGIRAVDDPSNRDPRFDRARLRAALDLPAAERRACLARIAAHAARRDAEDAALAAWLGRLRGEGALWIDALGGIRLEATALREAPPSLAPLLLGRILRAAGGADYPPPRAALARLLARLGSDAAEGATLGGAVLDTRGPLVIRREYGRQGLATIPAGGAGALVFDRRFEVAGPIGGLFPPASRLAAFGYLNRGNPAERVLPVLLDAEDRLIAAPEALARKAGPGCFPLPITERLSFRIDEDLPKKAEFLQNA</sequence>
<dbReference type="EC" id="6.3.4.19" evidence="6"/>
<dbReference type="PANTHER" id="PTHR43033:SF1">
    <property type="entry name" value="TRNA(ILE)-LYSIDINE SYNTHASE-RELATED"/>
    <property type="match status" value="1"/>
</dbReference>
<dbReference type="InterPro" id="IPR011063">
    <property type="entry name" value="TilS/TtcA_N"/>
</dbReference>
<reference evidence="8" key="1">
    <citation type="journal article" date="2014" name="Int. J. Syst. Evol. Microbiol.">
        <title>Complete genome sequence of Corynebacterium casei LMG S-19264T (=DSM 44701T), isolated from a smear-ripened cheese.</title>
        <authorList>
            <consortium name="US DOE Joint Genome Institute (JGI-PGF)"/>
            <person name="Walter F."/>
            <person name="Albersmeier A."/>
            <person name="Kalinowski J."/>
            <person name="Ruckert C."/>
        </authorList>
    </citation>
    <scope>NUCLEOTIDE SEQUENCE</scope>
    <source>
        <strain evidence="8">CGMCC 1.15367</strain>
    </source>
</reference>
<comment type="function">
    <text evidence="6">Ligates lysine onto the cytidine present at position 34 of the AUA codon-specific tRNA(Ile) that contains the anticodon CAU, in an ATP-dependent manner. Cytidine is converted to lysidine, thus changing the amino acid specificity of the tRNA from methionine to isoleucine.</text>
</comment>
<evidence type="ECO:0000313" key="9">
    <source>
        <dbReference type="Proteomes" id="UP000644699"/>
    </source>
</evidence>
<dbReference type="AlphaFoldDB" id="A0A917E2G9"/>
<name>A0A917E2G9_9HYPH</name>
<evidence type="ECO:0000256" key="5">
    <source>
        <dbReference type="ARBA" id="ARBA00048539"/>
    </source>
</evidence>
<keyword evidence="3 6" id="KW-0547">Nucleotide-binding</keyword>
<dbReference type="InterPro" id="IPR014729">
    <property type="entry name" value="Rossmann-like_a/b/a_fold"/>
</dbReference>
<dbReference type="EMBL" id="BMIQ01000001">
    <property type="protein sequence ID" value="GGD94329.1"/>
    <property type="molecule type" value="Genomic_DNA"/>
</dbReference>